<evidence type="ECO:0000313" key="3">
    <source>
        <dbReference type="Proteomes" id="UP000292781"/>
    </source>
</evidence>
<comment type="caution">
    <text evidence="2">The sequence shown here is derived from an EMBL/GenBank/DDBJ whole genome shotgun (WGS) entry which is preliminary data.</text>
</comment>
<organism evidence="2 3">
    <name type="scientific">Siculibacillus lacustris</name>
    <dbReference type="NCBI Taxonomy" id="1549641"/>
    <lineage>
        <taxon>Bacteria</taxon>
        <taxon>Pseudomonadati</taxon>
        <taxon>Pseudomonadota</taxon>
        <taxon>Alphaproteobacteria</taxon>
        <taxon>Hyphomicrobiales</taxon>
        <taxon>Ancalomicrobiaceae</taxon>
        <taxon>Siculibacillus</taxon>
    </lineage>
</organism>
<evidence type="ECO:0008006" key="4">
    <source>
        <dbReference type="Google" id="ProtNLM"/>
    </source>
</evidence>
<sequence>MRVPAFGLAAVALVLSAPVAKATDDTRCAAFSEQFRSEITTSDVKRFMSDTTYRSYSDGHGNQIEYATPGGRVFLWYPGNRVILPGHWKVVHEPIRVPTQGIDCRAPKLVQLCFQYGAETYNPVTGSRGLAWECQPFELFRKTRVEVVRGDPLGLASMKQPPFVLPRNDRPIAAVEAQLRNR</sequence>
<dbReference type="EMBL" id="SJFN01000017">
    <property type="protein sequence ID" value="TBW37051.1"/>
    <property type="molecule type" value="Genomic_DNA"/>
</dbReference>
<keyword evidence="1" id="KW-0732">Signal</keyword>
<dbReference type="AlphaFoldDB" id="A0A4Q9VQ37"/>
<dbReference type="RefSeq" id="WP_131310000.1">
    <property type="nucleotide sequence ID" value="NZ_SJFN01000017.1"/>
</dbReference>
<protein>
    <recommendedName>
        <fullName evidence="4">DUF995 domain-containing protein</fullName>
    </recommendedName>
</protein>
<name>A0A4Q9VQ37_9HYPH</name>
<reference evidence="2 3" key="1">
    <citation type="submission" date="2019-02" db="EMBL/GenBank/DDBJ databases">
        <title>Siculibacillus lacustris gen. nov., sp. nov., a new rosette-forming bacterium isolated from a freshwater crater lake (Lake St. Ana, Romania).</title>
        <authorList>
            <person name="Felfoldi T."/>
            <person name="Marton Z."/>
            <person name="Szabo A."/>
            <person name="Mentes A."/>
            <person name="Boka K."/>
            <person name="Marialigeti K."/>
            <person name="Mathe I."/>
            <person name="Koncz M."/>
            <person name="Schumann P."/>
            <person name="Toth E."/>
        </authorList>
    </citation>
    <scope>NUCLEOTIDE SEQUENCE [LARGE SCALE GENOMIC DNA]</scope>
    <source>
        <strain evidence="2 3">SA-279</strain>
    </source>
</reference>
<accession>A0A4Q9VQ37</accession>
<keyword evidence="3" id="KW-1185">Reference proteome</keyword>
<gene>
    <name evidence="2" type="ORF">EYW49_12950</name>
</gene>
<feature type="signal peptide" evidence="1">
    <location>
        <begin position="1"/>
        <end position="22"/>
    </location>
</feature>
<dbReference type="Proteomes" id="UP000292781">
    <property type="component" value="Unassembled WGS sequence"/>
</dbReference>
<dbReference type="OrthoDB" id="7951041at2"/>
<proteinExistence type="predicted"/>
<feature type="chain" id="PRO_5020225583" description="DUF995 domain-containing protein" evidence="1">
    <location>
        <begin position="23"/>
        <end position="182"/>
    </location>
</feature>
<evidence type="ECO:0000313" key="2">
    <source>
        <dbReference type="EMBL" id="TBW37051.1"/>
    </source>
</evidence>
<evidence type="ECO:0000256" key="1">
    <source>
        <dbReference type="SAM" id="SignalP"/>
    </source>
</evidence>